<evidence type="ECO:0000256" key="1">
    <source>
        <dbReference type="ARBA" id="ARBA00011051"/>
    </source>
</evidence>
<organism evidence="5 6">
    <name type="scientific">Kribbella karoonensis</name>
    <dbReference type="NCBI Taxonomy" id="324851"/>
    <lineage>
        <taxon>Bacteria</taxon>
        <taxon>Bacillati</taxon>
        <taxon>Actinomycetota</taxon>
        <taxon>Actinomycetes</taxon>
        <taxon>Propionibacteriales</taxon>
        <taxon>Kribbellaceae</taxon>
        <taxon>Kribbella</taxon>
    </lineage>
</organism>
<dbReference type="EMBL" id="BAAAND010000004">
    <property type="protein sequence ID" value="GAA1581325.1"/>
    <property type="molecule type" value="Genomic_DNA"/>
</dbReference>
<dbReference type="InterPro" id="IPR000335">
    <property type="entry name" value="Bleomycin-R"/>
</dbReference>
<dbReference type="SUPFAM" id="SSF54593">
    <property type="entry name" value="Glyoxalase/Bleomycin resistance protein/Dihydroxybiphenyl dioxygenase"/>
    <property type="match status" value="1"/>
</dbReference>
<evidence type="ECO:0000259" key="4">
    <source>
        <dbReference type="PROSITE" id="PS51819"/>
    </source>
</evidence>
<dbReference type="Proteomes" id="UP001500190">
    <property type="component" value="Unassembled WGS sequence"/>
</dbReference>
<feature type="domain" description="VOC" evidence="4">
    <location>
        <begin position="2"/>
        <end position="131"/>
    </location>
</feature>
<proteinExistence type="inferred from homology"/>
<evidence type="ECO:0000256" key="2">
    <source>
        <dbReference type="ARBA" id="ARBA00021572"/>
    </source>
</evidence>
<evidence type="ECO:0000256" key="3">
    <source>
        <dbReference type="ARBA" id="ARBA00023251"/>
    </source>
</evidence>
<dbReference type="InterPro" id="IPR037523">
    <property type="entry name" value="VOC_core"/>
</dbReference>
<evidence type="ECO:0000313" key="5">
    <source>
        <dbReference type="EMBL" id="GAA1581325.1"/>
    </source>
</evidence>
<protein>
    <recommendedName>
        <fullName evidence="2">Bleomycin resistance protein</fullName>
    </recommendedName>
</protein>
<comment type="caution">
    <text evidence="5">The sequence shown here is derived from an EMBL/GenBank/DDBJ whole genome shotgun (WGS) entry which is preliminary data.</text>
</comment>
<evidence type="ECO:0000313" key="6">
    <source>
        <dbReference type="Proteomes" id="UP001500190"/>
    </source>
</evidence>
<dbReference type="RefSeq" id="WP_344190798.1">
    <property type="nucleotide sequence ID" value="NZ_BAAAND010000004.1"/>
</dbReference>
<keyword evidence="3" id="KW-0046">Antibiotic resistance</keyword>
<dbReference type="InterPro" id="IPR029068">
    <property type="entry name" value="Glyas_Bleomycin-R_OHBP_Dase"/>
</dbReference>
<keyword evidence="6" id="KW-1185">Reference proteome</keyword>
<dbReference type="Gene3D" id="3.10.180.10">
    <property type="entry name" value="2,3-Dihydroxybiphenyl 1,2-Dioxygenase, domain 1"/>
    <property type="match status" value="1"/>
</dbReference>
<gene>
    <name evidence="5" type="ORF">GCM10009742_27340</name>
</gene>
<reference evidence="5 6" key="1">
    <citation type="journal article" date="2019" name="Int. J. Syst. Evol. Microbiol.">
        <title>The Global Catalogue of Microorganisms (GCM) 10K type strain sequencing project: providing services to taxonomists for standard genome sequencing and annotation.</title>
        <authorList>
            <consortium name="The Broad Institute Genomics Platform"/>
            <consortium name="The Broad Institute Genome Sequencing Center for Infectious Disease"/>
            <person name="Wu L."/>
            <person name="Ma J."/>
        </authorList>
    </citation>
    <scope>NUCLEOTIDE SEQUENCE [LARGE SCALE GENOMIC DNA]</scope>
    <source>
        <strain evidence="5 6">JCM 14304</strain>
    </source>
</reference>
<dbReference type="PROSITE" id="PS51819">
    <property type="entry name" value="VOC"/>
    <property type="match status" value="1"/>
</dbReference>
<name>A0ABN2DN65_9ACTN</name>
<comment type="similarity">
    <text evidence="1">Belongs to the bleomycin resistance protein family.</text>
</comment>
<dbReference type="CDD" id="cd08349">
    <property type="entry name" value="BLMA_like"/>
    <property type="match status" value="1"/>
</dbReference>
<accession>A0ABN2DN65</accession>
<sequence>MEPALVPELLVESVAESIDFWCAACGFEILYERPEEGFAYVVLGDAHVMLEQAGVGRNWVTAPLERPLGRGINLQIAVPSIVPVVEGLHRAGRQLFMEPETKWYRTDRGEVGVEQFLVTDPDGYLLRFQSPANMLEINGERFQISTRPGHPGTYDYTWLTGPNPNYGFTESGPSTPTRSEADHHHAITTFLSGINPTTGYLD</sequence>